<reference evidence="2" key="1">
    <citation type="submission" date="2019-10" db="EMBL/GenBank/DDBJ databases">
        <authorList>
            <person name="Zhang R."/>
            <person name="Pan Y."/>
            <person name="Wang J."/>
            <person name="Ma R."/>
            <person name="Yu S."/>
        </authorList>
    </citation>
    <scope>NUCLEOTIDE SEQUENCE</scope>
    <source>
        <strain evidence="2">LA-IB0</strain>
        <tissue evidence="2">Leaf</tissue>
    </source>
</reference>
<feature type="region of interest" description="Disordered" evidence="1">
    <location>
        <begin position="262"/>
        <end position="298"/>
    </location>
</feature>
<evidence type="ECO:0000313" key="2">
    <source>
        <dbReference type="EMBL" id="KAG8386363.1"/>
    </source>
</evidence>
<dbReference type="PANTHER" id="PTHR33785:SF5">
    <property type="entry name" value="SERINE_ARGININE REPETITIVE MATRIX PROTEIN"/>
    <property type="match status" value="1"/>
</dbReference>
<sequence length="322" mass="36382">MNTTFHESLEPFKLLDNDGGEKVGAGELLEESWFFGNRSKTKMSRSFSDLGTTTTTASSKSYEEAYESIKKLTVDDQPGLMKAPSMPPRMERKKDQNYQTAKGMSSDSDPLRSKSNRKTMSSSSSMNLLRAPSLPTSMRMTEDHEFQDDEEIEFSMGKLIRQASLNSSNNLPPRTHASKGLTPSSSLSRHRSRRKAPELESVKTEKINVKPQRLLKQLKPQKSLSDLETEELQGLKDLGFDFDRKDLSPNVINIIPGLQEKKRIEEEEDDQETNRPYLSEAWTAQSSSPPVPKWGGKRSTEDVKAQIKFWARAVASNVRQEC</sequence>
<keyword evidence="3" id="KW-1185">Reference proteome</keyword>
<evidence type="ECO:0000313" key="3">
    <source>
        <dbReference type="Proteomes" id="UP000826271"/>
    </source>
</evidence>
<proteinExistence type="predicted"/>
<feature type="compositionally biased region" description="Polar residues" evidence="1">
    <location>
        <begin position="163"/>
        <end position="172"/>
    </location>
</feature>
<feature type="region of interest" description="Disordered" evidence="1">
    <location>
        <begin position="155"/>
        <end position="205"/>
    </location>
</feature>
<organism evidence="2 3">
    <name type="scientific">Buddleja alternifolia</name>
    <dbReference type="NCBI Taxonomy" id="168488"/>
    <lineage>
        <taxon>Eukaryota</taxon>
        <taxon>Viridiplantae</taxon>
        <taxon>Streptophyta</taxon>
        <taxon>Embryophyta</taxon>
        <taxon>Tracheophyta</taxon>
        <taxon>Spermatophyta</taxon>
        <taxon>Magnoliopsida</taxon>
        <taxon>eudicotyledons</taxon>
        <taxon>Gunneridae</taxon>
        <taxon>Pentapetalae</taxon>
        <taxon>asterids</taxon>
        <taxon>lamiids</taxon>
        <taxon>Lamiales</taxon>
        <taxon>Scrophulariaceae</taxon>
        <taxon>Buddlejeae</taxon>
        <taxon>Buddleja</taxon>
    </lineage>
</organism>
<feature type="region of interest" description="Disordered" evidence="1">
    <location>
        <begin position="76"/>
        <end position="136"/>
    </location>
</feature>
<dbReference type="AlphaFoldDB" id="A0AAV6Y4G6"/>
<feature type="compositionally biased region" description="Basic and acidic residues" evidence="1">
    <location>
        <begin position="195"/>
        <end position="205"/>
    </location>
</feature>
<dbReference type="PANTHER" id="PTHR33785">
    <property type="entry name" value="OS06G0550800 PROTEIN"/>
    <property type="match status" value="1"/>
</dbReference>
<dbReference type="Proteomes" id="UP000826271">
    <property type="component" value="Unassembled WGS sequence"/>
</dbReference>
<comment type="caution">
    <text evidence="2">The sequence shown here is derived from an EMBL/GenBank/DDBJ whole genome shotgun (WGS) entry which is preliminary data.</text>
</comment>
<feature type="compositionally biased region" description="Low complexity" evidence="1">
    <location>
        <begin position="118"/>
        <end position="127"/>
    </location>
</feature>
<gene>
    <name evidence="2" type="ORF">BUALT_Bualt03G0141100</name>
</gene>
<feature type="compositionally biased region" description="Polar residues" evidence="1">
    <location>
        <begin position="44"/>
        <end position="56"/>
    </location>
</feature>
<accession>A0AAV6Y4G6</accession>
<feature type="compositionally biased region" description="Polar residues" evidence="1">
    <location>
        <begin position="97"/>
        <end position="108"/>
    </location>
</feature>
<protein>
    <submittedName>
        <fullName evidence="2">Uncharacterized protein</fullName>
    </submittedName>
</protein>
<evidence type="ECO:0000256" key="1">
    <source>
        <dbReference type="SAM" id="MobiDB-lite"/>
    </source>
</evidence>
<name>A0AAV6Y4G6_9LAMI</name>
<dbReference type="EMBL" id="WHWC01000003">
    <property type="protein sequence ID" value="KAG8386363.1"/>
    <property type="molecule type" value="Genomic_DNA"/>
</dbReference>
<feature type="region of interest" description="Disordered" evidence="1">
    <location>
        <begin position="43"/>
        <end position="62"/>
    </location>
</feature>